<dbReference type="InParanoid" id="A0A194X2E8"/>
<dbReference type="EMBL" id="KQ947421">
    <property type="protein sequence ID" value="KUJ14007.1"/>
    <property type="molecule type" value="Genomic_DNA"/>
</dbReference>
<dbReference type="AlphaFoldDB" id="A0A194X2E8"/>
<name>A0A194X2E8_MOLSC</name>
<dbReference type="RefSeq" id="XP_018068362.1">
    <property type="nucleotide sequence ID" value="XM_018222825.1"/>
</dbReference>
<feature type="region of interest" description="Disordered" evidence="1">
    <location>
        <begin position="160"/>
        <end position="224"/>
    </location>
</feature>
<evidence type="ECO:0000256" key="1">
    <source>
        <dbReference type="SAM" id="MobiDB-lite"/>
    </source>
</evidence>
<keyword evidence="3" id="KW-1185">Reference proteome</keyword>
<feature type="compositionally biased region" description="Basic and acidic residues" evidence="1">
    <location>
        <begin position="166"/>
        <end position="176"/>
    </location>
</feature>
<sequence length="224" mass="25605">MADLVNPVRIKFLPSLAFNIARRRSTTNKATKPPSKNWAQAFQKRHPALKSQRMKAMDWNRHDRNIYDKIIHWFEVIGKVLNDSAVLLENVYNIDETGVMLCMLNFVKVFVSKDDKRDYRGAGVKRTTVTAIECISGNDAMKGRKNRGRKRKNTILEVDDPGAEPEEAHAAKELQAKRKRGRKRKSVVEVADDTEPEPEPEPEPEVARTIEASVSWRAPVAHMY</sequence>
<reference evidence="2 3" key="1">
    <citation type="submission" date="2015-10" db="EMBL/GenBank/DDBJ databases">
        <title>Full genome of DAOMC 229536 Phialocephala scopiformis, a fungal endophyte of spruce producing the potent anti-insectan compound rugulosin.</title>
        <authorList>
            <consortium name="DOE Joint Genome Institute"/>
            <person name="Walker A.K."/>
            <person name="Frasz S.L."/>
            <person name="Seifert K.A."/>
            <person name="Miller J.D."/>
            <person name="Mondo S.J."/>
            <person name="Labutti K."/>
            <person name="Lipzen A."/>
            <person name="Dockter R."/>
            <person name="Kennedy M."/>
            <person name="Grigoriev I.V."/>
            <person name="Spatafora J.W."/>
        </authorList>
    </citation>
    <scope>NUCLEOTIDE SEQUENCE [LARGE SCALE GENOMIC DNA]</scope>
    <source>
        <strain evidence="2 3">CBS 120377</strain>
    </source>
</reference>
<dbReference type="Proteomes" id="UP000070700">
    <property type="component" value="Unassembled WGS sequence"/>
</dbReference>
<dbReference type="OrthoDB" id="5425890at2759"/>
<gene>
    <name evidence="2" type="ORF">LY89DRAFT_784821</name>
</gene>
<feature type="compositionally biased region" description="Acidic residues" evidence="1">
    <location>
        <begin position="190"/>
        <end position="204"/>
    </location>
</feature>
<dbReference type="GeneID" id="28832551"/>
<evidence type="ECO:0000313" key="2">
    <source>
        <dbReference type="EMBL" id="KUJ14007.1"/>
    </source>
</evidence>
<evidence type="ECO:0000313" key="3">
    <source>
        <dbReference type="Proteomes" id="UP000070700"/>
    </source>
</evidence>
<organism evidence="2 3">
    <name type="scientific">Mollisia scopiformis</name>
    <name type="common">Conifer needle endophyte fungus</name>
    <name type="synonym">Phialocephala scopiformis</name>
    <dbReference type="NCBI Taxonomy" id="149040"/>
    <lineage>
        <taxon>Eukaryota</taxon>
        <taxon>Fungi</taxon>
        <taxon>Dikarya</taxon>
        <taxon>Ascomycota</taxon>
        <taxon>Pezizomycotina</taxon>
        <taxon>Leotiomycetes</taxon>
        <taxon>Helotiales</taxon>
        <taxon>Mollisiaceae</taxon>
        <taxon>Mollisia</taxon>
    </lineage>
</organism>
<dbReference type="KEGG" id="psco:LY89DRAFT_784821"/>
<proteinExistence type="predicted"/>
<accession>A0A194X2E8</accession>
<protein>
    <submittedName>
        <fullName evidence="2">Uncharacterized protein</fullName>
    </submittedName>
</protein>